<keyword evidence="1" id="KW-0732">Signal</keyword>
<feature type="chain" id="PRO_5018205119" evidence="1">
    <location>
        <begin position="23"/>
        <end position="237"/>
    </location>
</feature>
<dbReference type="SUPFAM" id="SSF54001">
    <property type="entry name" value="Cysteine proteinases"/>
    <property type="match status" value="1"/>
</dbReference>
<organism evidence="2">
    <name type="scientific">uncultured spirochete</name>
    <dbReference type="NCBI Taxonomy" id="156406"/>
    <lineage>
        <taxon>Bacteria</taxon>
        <taxon>Pseudomonadati</taxon>
        <taxon>Spirochaetota</taxon>
        <taxon>Spirochaetia</taxon>
        <taxon>Spirochaetales</taxon>
        <taxon>environmental samples</taxon>
    </lineage>
</organism>
<evidence type="ECO:0000256" key="1">
    <source>
        <dbReference type="SAM" id="SignalP"/>
    </source>
</evidence>
<reference evidence="2" key="1">
    <citation type="submission" date="2017-02" db="EMBL/GenBank/DDBJ databases">
        <authorList>
            <person name="Regsiter A."/>
            <person name="William W."/>
        </authorList>
    </citation>
    <scope>NUCLEOTIDE SEQUENCE</scope>
    <source>
        <strain evidence="2">Bib</strain>
    </source>
</reference>
<sequence length="237" mass="26422">MMKKIILALGIASLCIACTVNPKDATITEKFVISDPCVKLTDQLASIHAEDLQGANDAETAQNILNWQHEYMKYADPGTQEDASYAMRWNYFLPGIFPVSEMISERTMQEDGKTKIYGVCWDFAAVFISVAKSYQLTTRMTAWKEYMPGVTGGQNGMGPTEYNALKPKLLAHGVDFTQDQINAAAHETWKHYRAEVFIDGTWKAYDGTDPTGDYVNDANYTLVSWDEGAKAALTTKE</sequence>
<protein>
    <submittedName>
        <fullName evidence="2">Uncharacterized protein</fullName>
    </submittedName>
</protein>
<name>A0A3P3XHE8_9SPIR</name>
<proteinExistence type="predicted"/>
<dbReference type="InterPro" id="IPR038765">
    <property type="entry name" value="Papain-like_cys_pep_sf"/>
</dbReference>
<feature type="signal peptide" evidence="1">
    <location>
        <begin position="1"/>
        <end position="22"/>
    </location>
</feature>
<evidence type="ECO:0000313" key="2">
    <source>
        <dbReference type="EMBL" id="SLM11160.1"/>
    </source>
</evidence>
<accession>A0A3P3XHE8</accession>
<dbReference type="EMBL" id="FWDM01000010">
    <property type="protein sequence ID" value="SLM11160.1"/>
    <property type="molecule type" value="Genomic_DNA"/>
</dbReference>
<dbReference type="AlphaFoldDB" id="A0A3P3XHE8"/>
<gene>
    <name evidence="2" type="ORF">SPIROBIBN47_180024</name>
</gene>